<evidence type="ECO:0000256" key="3">
    <source>
        <dbReference type="ARBA" id="ARBA00023140"/>
    </source>
</evidence>
<reference evidence="7" key="2">
    <citation type="submission" date="2014-09" db="EMBL/GenBank/DDBJ databases">
        <authorList>
            <person name="Aslett A.Martin."/>
        </authorList>
    </citation>
    <scope>NUCLEOTIDE SEQUENCE</scope>
    <source>
        <strain evidence="7">ED321 Heterogonic</strain>
    </source>
</reference>
<evidence type="ECO:0000259" key="5">
    <source>
        <dbReference type="Pfam" id="PF00501"/>
    </source>
</evidence>
<dbReference type="GO" id="GO:0043025">
    <property type="term" value="C:neuronal cell body"/>
    <property type="evidence" value="ECO:0007669"/>
    <property type="project" value="EnsemblMetazoa"/>
</dbReference>
<reference evidence="8" key="1">
    <citation type="submission" date="2014-09" db="EMBL/GenBank/DDBJ databases">
        <authorList>
            <person name="Martin A.A."/>
        </authorList>
    </citation>
    <scope>NUCLEOTIDE SEQUENCE</scope>
    <source>
        <strain evidence="8">ED321</strain>
    </source>
</reference>
<name>A0A090KRB9_STRRB</name>
<dbReference type="GO" id="GO:0016405">
    <property type="term" value="F:CoA-ligase activity"/>
    <property type="evidence" value="ECO:0007669"/>
    <property type="project" value="TreeGrafter"/>
</dbReference>
<dbReference type="AlphaFoldDB" id="A0A090KRB9"/>
<dbReference type="Gene3D" id="3.40.50.12780">
    <property type="entry name" value="N-terminal domain of ligase-like"/>
    <property type="match status" value="1"/>
</dbReference>
<protein>
    <submittedName>
        <fullName evidence="7 9">Acyl-CoA synthetase family member 2,mitochondrial</fullName>
    </submittedName>
</protein>
<accession>A0A090KRB9</accession>
<dbReference type="GO" id="GO:0005777">
    <property type="term" value="C:peroxisome"/>
    <property type="evidence" value="ECO:0007669"/>
    <property type="project" value="UniProtKB-SubCell"/>
</dbReference>
<dbReference type="Gene3D" id="3.30.300.30">
    <property type="match status" value="1"/>
</dbReference>
<dbReference type="WBParaSite" id="SRAE_X000166700.1">
    <property type="protein sequence ID" value="SRAE_X000166700.1"/>
    <property type="gene ID" value="WBGene00267241"/>
</dbReference>
<keyword evidence="3" id="KW-0576">Peroxisome</keyword>
<evidence type="ECO:0000313" key="10">
    <source>
        <dbReference type="WormBase" id="SRAE_X000166700"/>
    </source>
</evidence>
<comment type="similarity">
    <text evidence="2">Belongs to the ATP-dependent AMP-binding enzyme family.</text>
</comment>
<evidence type="ECO:0000259" key="6">
    <source>
        <dbReference type="Pfam" id="PF13193"/>
    </source>
</evidence>
<sequence>MEIQNPFQISWDNIPFNTFHDFFFSSINKYSGSLAMIDHESGKQWRYSEIKDWTEKCIRRLKEIGVGTLSRVALITTTTVEVIFIHLACSMIGATVVAINGHASVDDIWSYIDVSESTHAICETSLLSKVEDVRKKALLRGMGRIKITTTMDEILYNHNIEITKKPLLKQSQRSISSNTIELQIDSNVSKDEEIIKESINNISLNNKISLPTPFLMVFSSGSVGMPKPIIYHHQSLIINLLQLCNPLFNYPTQKDNFLLPLNIHHLFGILSAYYALYCGSTLVCIPKFTLQTFYNAIDKHKITIIHLTPYILYNLATDTSLETIDFSSVKTINISGAPLDIQMARKVKSITKVNDMRQAYGMTELGGLCTWSYINNDKIESVGVPLPGMLIKIVNLETKTMCYPRQQGHLLVAGPQIFPSYYKNLKATNELIDSGGFYKTGDLAWFDEDGYIYIVDRIKDIIKCKNTILCPSEIESIIREHPAIDDCAVVGRPDHVSGECPAAFVVKNPAYPLLSTAEVRQHVASQIATFKELRGGVFFISEIPRSLCGKVIRRQLKGFWDRERQTGGGKDNNTNSIPGINNNKPTLTKRLSVGSFTSVKQQNNVQRKQSESKVPSKNLLKELPKVNNKIPLKNIPKNKTLIKEDKKGMNNVLKK</sequence>
<dbReference type="RefSeq" id="XP_024499135.1">
    <property type="nucleotide sequence ID" value="XM_024651551.1"/>
</dbReference>
<gene>
    <name evidence="7 9 10" type="ORF">SRAE_X000166700</name>
</gene>
<evidence type="ECO:0000256" key="4">
    <source>
        <dbReference type="SAM" id="MobiDB-lite"/>
    </source>
</evidence>
<dbReference type="GO" id="GO:0007638">
    <property type="term" value="P:mechanosensory behavior"/>
    <property type="evidence" value="ECO:0007669"/>
    <property type="project" value="EnsemblMetazoa"/>
</dbReference>
<feature type="compositionally biased region" description="Low complexity" evidence="4">
    <location>
        <begin position="572"/>
        <end position="583"/>
    </location>
</feature>
<dbReference type="CTD" id="36384735"/>
<dbReference type="GO" id="GO:0043005">
    <property type="term" value="C:neuron projection"/>
    <property type="evidence" value="ECO:0007669"/>
    <property type="project" value="EnsemblMetazoa"/>
</dbReference>
<comment type="subcellular location">
    <subcellularLocation>
        <location evidence="1">Peroxisome</location>
    </subcellularLocation>
</comment>
<dbReference type="InterPro" id="IPR045851">
    <property type="entry name" value="AMP-bd_C_sf"/>
</dbReference>
<dbReference type="InterPro" id="IPR042099">
    <property type="entry name" value="ANL_N_sf"/>
</dbReference>
<dbReference type="WormBase" id="SRAE_X000166700">
    <property type="protein sequence ID" value="SRP10361"/>
    <property type="gene ID" value="WBGene00267241"/>
</dbReference>
<feature type="domain" description="AMP-dependent synthetase/ligase" evidence="5">
    <location>
        <begin position="26"/>
        <end position="422"/>
    </location>
</feature>
<dbReference type="Pfam" id="PF00501">
    <property type="entry name" value="AMP-binding"/>
    <property type="match status" value="1"/>
</dbReference>
<evidence type="ECO:0000313" key="8">
    <source>
        <dbReference type="Proteomes" id="UP000035682"/>
    </source>
</evidence>
<dbReference type="PANTHER" id="PTHR24096:SF168">
    <property type="entry name" value="AMP-BINDING DOMAIN-CONTAINING PROTEIN"/>
    <property type="match status" value="1"/>
</dbReference>
<dbReference type="PANTHER" id="PTHR24096">
    <property type="entry name" value="LONG-CHAIN-FATTY-ACID--COA LIGASE"/>
    <property type="match status" value="1"/>
</dbReference>
<dbReference type="OMA" id="QFMQKAD"/>
<dbReference type="InterPro" id="IPR025110">
    <property type="entry name" value="AMP-bd_C"/>
</dbReference>
<feature type="domain" description="AMP-binding enzyme C-terminal" evidence="6">
    <location>
        <begin position="473"/>
        <end position="550"/>
    </location>
</feature>
<dbReference type="Pfam" id="PF13193">
    <property type="entry name" value="AMP-binding_C"/>
    <property type="match status" value="1"/>
</dbReference>
<dbReference type="FunFam" id="3.30.300.30:FF:000007">
    <property type="entry name" value="4-coumarate--CoA ligase 2"/>
    <property type="match status" value="1"/>
</dbReference>
<feature type="region of interest" description="Disordered" evidence="4">
    <location>
        <begin position="563"/>
        <end position="586"/>
    </location>
</feature>
<dbReference type="InterPro" id="IPR000873">
    <property type="entry name" value="AMP-dep_synth/lig_dom"/>
</dbReference>
<organism evidence="7">
    <name type="scientific">Strongyloides ratti</name>
    <name type="common">Parasitic roundworm</name>
    <dbReference type="NCBI Taxonomy" id="34506"/>
    <lineage>
        <taxon>Eukaryota</taxon>
        <taxon>Metazoa</taxon>
        <taxon>Ecdysozoa</taxon>
        <taxon>Nematoda</taxon>
        <taxon>Chromadorea</taxon>
        <taxon>Rhabditida</taxon>
        <taxon>Tylenchina</taxon>
        <taxon>Panagrolaimomorpha</taxon>
        <taxon>Strongyloidoidea</taxon>
        <taxon>Strongyloididae</taxon>
        <taxon>Strongyloides</taxon>
    </lineage>
</organism>
<dbReference type="OrthoDB" id="10253869at2759"/>
<dbReference type="EMBL" id="LN609396">
    <property type="protein sequence ID" value="CEF59924.1"/>
    <property type="molecule type" value="Genomic_DNA"/>
</dbReference>
<evidence type="ECO:0000313" key="9">
    <source>
        <dbReference type="WBParaSite" id="SRAE_X000166700.1"/>
    </source>
</evidence>
<reference evidence="9" key="3">
    <citation type="submission" date="2020-12" db="UniProtKB">
        <authorList>
            <consortium name="WormBaseParasite"/>
        </authorList>
    </citation>
    <scope>IDENTIFICATION</scope>
</reference>
<evidence type="ECO:0000313" key="7">
    <source>
        <dbReference type="EMBL" id="CEF59924.1"/>
    </source>
</evidence>
<dbReference type="SUPFAM" id="SSF56801">
    <property type="entry name" value="Acetyl-CoA synthetase-like"/>
    <property type="match status" value="1"/>
</dbReference>
<evidence type="ECO:0000256" key="2">
    <source>
        <dbReference type="ARBA" id="ARBA00006432"/>
    </source>
</evidence>
<proteinExistence type="inferred from homology"/>
<keyword evidence="8" id="KW-1185">Reference proteome</keyword>
<dbReference type="GeneID" id="36384735"/>
<evidence type="ECO:0000256" key="1">
    <source>
        <dbReference type="ARBA" id="ARBA00004275"/>
    </source>
</evidence>
<dbReference type="GO" id="GO:0050976">
    <property type="term" value="P:detection of mechanical stimulus involved in sensory perception of touch"/>
    <property type="evidence" value="ECO:0007669"/>
    <property type="project" value="EnsemblMetazoa"/>
</dbReference>
<dbReference type="Proteomes" id="UP000035682">
    <property type="component" value="Unplaced"/>
</dbReference>